<proteinExistence type="predicted"/>
<evidence type="ECO:0000256" key="1">
    <source>
        <dbReference type="SAM" id="MobiDB-lite"/>
    </source>
</evidence>
<sequence length="51" mass="5087">PCGGDAEGRPVPHASGRGQLPPLGPDTALDSLGVGRGPCCQYMGGVRARKA</sequence>
<comment type="caution">
    <text evidence="2">The sequence shown here is derived from an EMBL/GenBank/DDBJ whole genome shotgun (WGS) entry which is preliminary data.</text>
</comment>
<feature type="non-terminal residue" evidence="2">
    <location>
        <position position="1"/>
    </location>
</feature>
<reference evidence="2 3" key="1">
    <citation type="journal article" date="2023" name="Sci. Data">
        <title>Genome assembly of the Korean intertidal mud-creeper Batillaria attramentaria.</title>
        <authorList>
            <person name="Patra A.K."/>
            <person name="Ho P.T."/>
            <person name="Jun S."/>
            <person name="Lee S.J."/>
            <person name="Kim Y."/>
            <person name="Won Y.J."/>
        </authorList>
    </citation>
    <scope>NUCLEOTIDE SEQUENCE [LARGE SCALE GENOMIC DNA]</scope>
    <source>
        <strain evidence="2">Wonlab-2016</strain>
    </source>
</reference>
<feature type="non-terminal residue" evidence="2">
    <location>
        <position position="51"/>
    </location>
</feature>
<feature type="compositionally biased region" description="Basic and acidic residues" evidence="1">
    <location>
        <begin position="1"/>
        <end position="10"/>
    </location>
</feature>
<evidence type="ECO:0000313" key="3">
    <source>
        <dbReference type="Proteomes" id="UP001519460"/>
    </source>
</evidence>
<protein>
    <submittedName>
        <fullName evidence="2">Uncharacterized protein</fullName>
    </submittedName>
</protein>
<evidence type="ECO:0000313" key="2">
    <source>
        <dbReference type="EMBL" id="KAK7495565.1"/>
    </source>
</evidence>
<dbReference type="AlphaFoldDB" id="A0ABD0L8Q6"/>
<accession>A0ABD0L8Q6</accession>
<keyword evidence="3" id="KW-1185">Reference proteome</keyword>
<gene>
    <name evidence="2" type="ORF">BaRGS_00013263</name>
</gene>
<organism evidence="2 3">
    <name type="scientific">Batillaria attramentaria</name>
    <dbReference type="NCBI Taxonomy" id="370345"/>
    <lineage>
        <taxon>Eukaryota</taxon>
        <taxon>Metazoa</taxon>
        <taxon>Spiralia</taxon>
        <taxon>Lophotrochozoa</taxon>
        <taxon>Mollusca</taxon>
        <taxon>Gastropoda</taxon>
        <taxon>Caenogastropoda</taxon>
        <taxon>Sorbeoconcha</taxon>
        <taxon>Cerithioidea</taxon>
        <taxon>Batillariidae</taxon>
        <taxon>Batillaria</taxon>
    </lineage>
</organism>
<dbReference type="Proteomes" id="UP001519460">
    <property type="component" value="Unassembled WGS sequence"/>
</dbReference>
<feature type="region of interest" description="Disordered" evidence="1">
    <location>
        <begin position="1"/>
        <end position="35"/>
    </location>
</feature>
<dbReference type="EMBL" id="JACVVK020000074">
    <property type="protein sequence ID" value="KAK7495565.1"/>
    <property type="molecule type" value="Genomic_DNA"/>
</dbReference>
<name>A0ABD0L8Q6_9CAEN</name>